<dbReference type="Proteomes" id="UP000324222">
    <property type="component" value="Unassembled WGS sequence"/>
</dbReference>
<dbReference type="GO" id="GO:0004190">
    <property type="term" value="F:aspartic-type endopeptidase activity"/>
    <property type="evidence" value="ECO:0007669"/>
    <property type="project" value="InterPro"/>
</dbReference>
<evidence type="ECO:0000313" key="3">
    <source>
        <dbReference type="Proteomes" id="UP000324222"/>
    </source>
</evidence>
<name>A0A5B7ECV4_PORTR</name>
<dbReference type="AlphaFoldDB" id="A0A5B7ECV4"/>
<organism evidence="2 3">
    <name type="scientific">Portunus trituberculatus</name>
    <name type="common">Swimming crab</name>
    <name type="synonym">Neptunus trituberculatus</name>
    <dbReference type="NCBI Taxonomy" id="210409"/>
    <lineage>
        <taxon>Eukaryota</taxon>
        <taxon>Metazoa</taxon>
        <taxon>Ecdysozoa</taxon>
        <taxon>Arthropoda</taxon>
        <taxon>Crustacea</taxon>
        <taxon>Multicrustacea</taxon>
        <taxon>Malacostraca</taxon>
        <taxon>Eumalacostraca</taxon>
        <taxon>Eucarida</taxon>
        <taxon>Decapoda</taxon>
        <taxon>Pleocyemata</taxon>
        <taxon>Brachyura</taxon>
        <taxon>Eubrachyura</taxon>
        <taxon>Portunoidea</taxon>
        <taxon>Portunidae</taxon>
        <taxon>Portuninae</taxon>
        <taxon>Portunus</taxon>
    </lineage>
</organism>
<evidence type="ECO:0000256" key="1">
    <source>
        <dbReference type="SAM" id="MobiDB-lite"/>
    </source>
</evidence>
<sequence>MTDCQYPKRSGGGRKSNWAELRVETSAGDRPILPEIKGHLTAAPTAVHVFGMVNGRSVQLVVDTGSEKTFASQKTAEMELPQPGPGHGQGDDDSNAESRQSSGSDIEETAVERASSTAMPRWNRRKQWWNEDHVSSLRVVHAGVVSRVLSLTSSTLTRVLGTTVKEDSGLTM</sequence>
<feature type="region of interest" description="Disordered" evidence="1">
    <location>
        <begin position="69"/>
        <end position="120"/>
    </location>
</feature>
<protein>
    <submittedName>
        <fullName evidence="2">Uncharacterized protein</fullName>
    </submittedName>
</protein>
<accession>A0A5B7ECV4</accession>
<proteinExistence type="predicted"/>
<feature type="region of interest" description="Disordered" evidence="1">
    <location>
        <begin position="1"/>
        <end position="20"/>
    </location>
</feature>
<dbReference type="PROSITE" id="PS00141">
    <property type="entry name" value="ASP_PROTEASE"/>
    <property type="match status" value="1"/>
</dbReference>
<gene>
    <name evidence="2" type="ORF">E2C01_024062</name>
</gene>
<reference evidence="2 3" key="1">
    <citation type="submission" date="2019-05" db="EMBL/GenBank/DDBJ databases">
        <title>Another draft genome of Portunus trituberculatus and its Hox gene families provides insights of decapod evolution.</title>
        <authorList>
            <person name="Jeong J.-H."/>
            <person name="Song I."/>
            <person name="Kim S."/>
            <person name="Choi T."/>
            <person name="Kim D."/>
            <person name="Ryu S."/>
            <person name="Kim W."/>
        </authorList>
    </citation>
    <scope>NUCLEOTIDE SEQUENCE [LARGE SCALE GENOMIC DNA]</scope>
    <source>
        <tissue evidence="2">Muscle</tissue>
    </source>
</reference>
<dbReference type="EMBL" id="VSRR010002319">
    <property type="protein sequence ID" value="MPC30793.1"/>
    <property type="molecule type" value="Genomic_DNA"/>
</dbReference>
<comment type="caution">
    <text evidence="2">The sequence shown here is derived from an EMBL/GenBank/DDBJ whole genome shotgun (WGS) entry which is preliminary data.</text>
</comment>
<dbReference type="InterPro" id="IPR001969">
    <property type="entry name" value="Aspartic_peptidase_AS"/>
</dbReference>
<keyword evidence="3" id="KW-1185">Reference proteome</keyword>
<dbReference type="GO" id="GO:0006508">
    <property type="term" value="P:proteolysis"/>
    <property type="evidence" value="ECO:0007669"/>
    <property type="project" value="InterPro"/>
</dbReference>
<evidence type="ECO:0000313" key="2">
    <source>
        <dbReference type="EMBL" id="MPC30793.1"/>
    </source>
</evidence>